<keyword evidence="4" id="KW-0732">Signal</keyword>
<evidence type="ECO:0000313" key="8">
    <source>
        <dbReference type="EMBL" id="CAE6429785.1"/>
    </source>
</evidence>
<proteinExistence type="inferred from homology"/>
<dbReference type="AlphaFoldDB" id="A0A8H2XNX2"/>
<dbReference type="GO" id="GO:0016614">
    <property type="term" value="F:oxidoreductase activity, acting on CH-OH group of donors"/>
    <property type="evidence" value="ECO:0007669"/>
    <property type="project" value="InterPro"/>
</dbReference>
<evidence type="ECO:0000259" key="7">
    <source>
        <dbReference type="Pfam" id="PF05199"/>
    </source>
</evidence>
<feature type="domain" description="Glucose-methanol-choline oxidoreductase C-terminal" evidence="7">
    <location>
        <begin position="147"/>
        <end position="279"/>
    </location>
</feature>
<accession>A0A8H2XNX2</accession>
<evidence type="ECO:0000256" key="1">
    <source>
        <dbReference type="ARBA" id="ARBA00001974"/>
    </source>
</evidence>
<dbReference type="Pfam" id="PF05199">
    <property type="entry name" value="GMC_oxred_C"/>
    <property type="match status" value="1"/>
</dbReference>
<dbReference type="InterPro" id="IPR007867">
    <property type="entry name" value="GMC_OxRtase_C"/>
</dbReference>
<organism evidence="8 9">
    <name type="scientific">Rhizoctonia solani</name>
    <dbReference type="NCBI Taxonomy" id="456999"/>
    <lineage>
        <taxon>Eukaryota</taxon>
        <taxon>Fungi</taxon>
        <taxon>Dikarya</taxon>
        <taxon>Basidiomycota</taxon>
        <taxon>Agaricomycotina</taxon>
        <taxon>Agaricomycetes</taxon>
        <taxon>Cantharellales</taxon>
        <taxon>Ceratobasidiaceae</taxon>
        <taxon>Rhizoctonia</taxon>
    </lineage>
</organism>
<dbReference type="SUPFAM" id="SSF51905">
    <property type="entry name" value="FAD/NAD(P)-binding domain"/>
    <property type="match status" value="1"/>
</dbReference>
<keyword evidence="6" id="KW-0560">Oxidoreductase</keyword>
<dbReference type="Gene3D" id="3.30.560.10">
    <property type="entry name" value="Glucose Oxidase, domain 3"/>
    <property type="match status" value="1"/>
</dbReference>
<comment type="caution">
    <text evidence="8">The sequence shown here is derived from an EMBL/GenBank/DDBJ whole genome shotgun (WGS) entry which is preliminary data.</text>
</comment>
<sequence length="293" mass="31345">TLVDLPSVGENYQEHFLVGTAYELKPGSSSENYDVLRNNATYAAAAAAQYEATHDGILSSIASILSFIRPDHITNSAEIAKMAAKVDQELGSKDLTPIQRDSYKIQKGWLKGNVAAIELVPFPGYGGIGALKPNTSYITFYSVVQHPFSRGSIHIKSSDPLAPPQIDPKYFSNSIDLDMLVHSVKFADKLSKTEPLASLIASRLEPGPNVTSDAAIADYIKANLASIHHPIGSVSLAPKQLGGVVDINLKVYGTANVRVVDASIIPLHIGAHTQRTVYGIVEKAAEIIKGASN</sequence>
<comment type="similarity">
    <text evidence="2">Belongs to the GMC oxidoreductase family.</text>
</comment>
<dbReference type="GO" id="GO:0050660">
    <property type="term" value="F:flavin adenine dinucleotide binding"/>
    <property type="evidence" value="ECO:0007669"/>
    <property type="project" value="InterPro"/>
</dbReference>
<dbReference type="InterPro" id="IPR036188">
    <property type="entry name" value="FAD/NAD-bd_sf"/>
</dbReference>
<reference evidence="8" key="1">
    <citation type="submission" date="2021-01" db="EMBL/GenBank/DDBJ databases">
        <authorList>
            <person name="Kaushik A."/>
        </authorList>
    </citation>
    <scope>NUCLEOTIDE SEQUENCE</scope>
    <source>
        <strain evidence="8">AG4-RS23</strain>
    </source>
</reference>
<evidence type="ECO:0000313" key="9">
    <source>
        <dbReference type="Proteomes" id="UP000663861"/>
    </source>
</evidence>
<dbReference type="InterPro" id="IPR012132">
    <property type="entry name" value="GMC_OxRdtase"/>
</dbReference>
<evidence type="ECO:0000256" key="4">
    <source>
        <dbReference type="ARBA" id="ARBA00022729"/>
    </source>
</evidence>
<dbReference type="EMBL" id="CAJMWY010000363">
    <property type="protein sequence ID" value="CAE6429785.1"/>
    <property type="molecule type" value="Genomic_DNA"/>
</dbReference>
<dbReference type="SUPFAM" id="SSF54373">
    <property type="entry name" value="FAD-linked reductases, C-terminal domain"/>
    <property type="match status" value="1"/>
</dbReference>
<dbReference type="Gene3D" id="3.50.50.60">
    <property type="entry name" value="FAD/NAD(P)-binding domain"/>
    <property type="match status" value="1"/>
</dbReference>
<evidence type="ECO:0000256" key="3">
    <source>
        <dbReference type="ARBA" id="ARBA00022630"/>
    </source>
</evidence>
<feature type="non-terminal residue" evidence="8">
    <location>
        <position position="1"/>
    </location>
</feature>
<keyword evidence="3" id="KW-0285">Flavoprotein</keyword>
<dbReference type="Proteomes" id="UP000663861">
    <property type="component" value="Unassembled WGS sequence"/>
</dbReference>
<comment type="cofactor">
    <cofactor evidence="1">
        <name>FAD</name>
        <dbReference type="ChEBI" id="CHEBI:57692"/>
    </cofactor>
</comment>
<keyword evidence="5" id="KW-0274">FAD</keyword>
<protein>
    <recommendedName>
        <fullName evidence="7">Glucose-methanol-choline oxidoreductase C-terminal domain-containing protein</fullName>
    </recommendedName>
</protein>
<evidence type="ECO:0000256" key="5">
    <source>
        <dbReference type="ARBA" id="ARBA00022827"/>
    </source>
</evidence>
<dbReference type="PANTHER" id="PTHR11552:SF201">
    <property type="entry name" value="GLUCOSE-METHANOL-CHOLINE OXIDOREDUCTASE N-TERMINAL DOMAIN-CONTAINING PROTEIN"/>
    <property type="match status" value="1"/>
</dbReference>
<name>A0A8H2XNX2_9AGAM</name>
<evidence type="ECO:0000256" key="6">
    <source>
        <dbReference type="ARBA" id="ARBA00023002"/>
    </source>
</evidence>
<gene>
    <name evidence="8" type="ORF">RDB_LOCUS24396</name>
</gene>
<dbReference type="PANTHER" id="PTHR11552">
    <property type="entry name" value="GLUCOSE-METHANOL-CHOLINE GMC OXIDOREDUCTASE"/>
    <property type="match status" value="1"/>
</dbReference>
<evidence type="ECO:0000256" key="2">
    <source>
        <dbReference type="ARBA" id="ARBA00010790"/>
    </source>
</evidence>